<dbReference type="PANTHER" id="PTHR24198">
    <property type="entry name" value="ANKYRIN REPEAT AND PROTEIN KINASE DOMAIN-CONTAINING PROTEIN"/>
    <property type="match status" value="1"/>
</dbReference>
<dbReference type="PROSITE" id="PS50088">
    <property type="entry name" value="ANK_REPEAT"/>
    <property type="match status" value="5"/>
</dbReference>
<feature type="repeat" description="ANK" evidence="3">
    <location>
        <begin position="226"/>
        <end position="258"/>
    </location>
</feature>
<dbReference type="RefSeq" id="XP_056553817.1">
    <property type="nucleotide sequence ID" value="XM_056701754.1"/>
</dbReference>
<evidence type="ECO:0000256" key="1">
    <source>
        <dbReference type="ARBA" id="ARBA00022737"/>
    </source>
</evidence>
<keyword evidence="1" id="KW-0677">Repeat</keyword>
<feature type="repeat" description="ANK" evidence="3">
    <location>
        <begin position="144"/>
        <end position="170"/>
    </location>
</feature>
<feature type="compositionally biased region" description="Polar residues" evidence="4">
    <location>
        <begin position="314"/>
        <end position="324"/>
    </location>
</feature>
<dbReference type="GeneID" id="81440933"/>
<dbReference type="InterPro" id="IPR002110">
    <property type="entry name" value="Ankyrin_rpt"/>
</dbReference>
<proteinExistence type="predicted"/>
<evidence type="ECO:0000256" key="4">
    <source>
        <dbReference type="SAM" id="MobiDB-lite"/>
    </source>
</evidence>
<accession>A0A9W9S0H0</accession>
<name>A0A9W9S0H0_9EURO</name>
<reference evidence="5" key="2">
    <citation type="journal article" date="2023" name="IMA Fungus">
        <title>Comparative genomic study of the Penicillium genus elucidates a diverse pangenome and 15 lateral gene transfer events.</title>
        <authorList>
            <person name="Petersen C."/>
            <person name="Sorensen T."/>
            <person name="Nielsen M.R."/>
            <person name="Sondergaard T.E."/>
            <person name="Sorensen J.L."/>
            <person name="Fitzpatrick D.A."/>
            <person name="Frisvad J.C."/>
            <person name="Nielsen K.L."/>
        </authorList>
    </citation>
    <scope>NUCLEOTIDE SEQUENCE</scope>
    <source>
        <strain evidence="5">IBT 29864</strain>
    </source>
</reference>
<evidence type="ECO:0000313" key="5">
    <source>
        <dbReference type="EMBL" id="KAJ5369075.1"/>
    </source>
</evidence>
<evidence type="ECO:0000256" key="2">
    <source>
        <dbReference type="ARBA" id="ARBA00023043"/>
    </source>
</evidence>
<gene>
    <name evidence="5" type="ORF">N7496_008835</name>
</gene>
<dbReference type="Proteomes" id="UP001147782">
    <property type="component" value="Unassembled WGS sequence"/>
</dbReference>
<feature type="region of interest" description="Disordered" evidence="4">
    <location>
        <begin position="309"/>
        <end position="353"/>
    </location>
</feature>
<sequence>MTEKKSKDDGTPFGTIHQAASRGRIETIKVLLESGADPDEVDERGWGPLHFAADKGHWNIARLLLEKGASPGLINGSCMTPLDYAVSGGYLEIVRLLLECDALLADRFTGKSTHPLLVATTREDIPMIQLLLGAKVRTTVSDMHGRTPVHLAVKQGNLDICRLLVEHDAQHPPSGLSRIFASKPAASRKDSSDHFPLFYAVESGNCPMAKLLLSTSVASPKACDWHKKRIFHQAVKSGNLQMVEIFLKNGAPVNLKGQDSTSALHIAAYEGDVKMTRLLLEWGASTTKKDGGLSTPEQVSRNAEVTMILKNHNTKPGGSKVSNQKSKHSTKAVSAPPPEYSASPPSMISKSKS</sequence>
<keyword evidence="6" id="KW-1185">Reference proteome</keyword>
<evidence type="ECO:0000313" key="6">
    <source>
        <dbReference type="Proteomes" id="UP001147782"/>
    </source>
</evidence>
<dbReference type="PROSITE" id="PS50297">
    <property type="entry name" value="ANK_REP_REGION"/>
    <property type="match status" value="5"/>
</dbReference>
<keyword evidence="2 3" id="KW-0040">ANK repeat</keyword>
<evidence type="ECO:0000256" key="3">
    <source>
        <dbReference type="PROSITE-ProRule" id="PRU00023"/>
    </source>
</evidence>
<dbReference type="PRINTS" id="PR01415">
    <property type="entry name" value="ANKYRIN"/>
</dbReference>
<comment type="caution">
    <text evidence="5">The sequence shown here is derived from an EMBL/GenBank/DDBJ whole genome shotgun (WGS) entry which is preliminary data.</text>
</comment>
<protein>
    <submittedName>
        <fullName evidence="5">Uncharacterized protein</fullName>
    </submittedName>
</protein>
<dbReference type="Pfam" id="PF12796">
    <property type="entry name" value="Ank_2"/>
    <property type="match status" value="3"/>
</dbReference>
<dbReference type="AlphaFoldDB" id="A0A9W9S0H0"/>
<dbReference type="PANTHER" id="PTHR24198:SF165">
    <property type="entry name" value="ANKYRIN REPEAT-CONTAINING PROTEIN-RELATED"/>
    <property type="match status" value="1"/>
</dbReference>
<reference evidence="5" key="1">
    <citation type="submission" date="2022-11" db="EMBL/GenBank/DDBJ databases">
        <authorList>
            <person name="Petersen C."/>
        </authorList>
    </citation>
    <scope>NUCLEOTIDE SEQUENCE</scope>
    <source>
        <strain evidence="5">IBT 29864</strain>
    </source>
</reference>
<feature type="repeat" description="ANK" evidence="3">
    <location>
        <begin position="16"/>
        <end position="43"/>
    </location>
</feature>
<dbReference type="Gene3D" id="1.25.40.20">
    <property type="entry name" value="Ankyrin repeat-containing domain"/>
    <property type="match status" value="2"/>
</dbReference>
<dbReference type="SMART" id="SM00248">
    <property type="entry name" value="ANK"/>
    <property type="match status" value="8"/>
</dbReference>
<dbReference type="OrthoDB" id="20872at2759"/>
<feature type="repeat" description="ANK" evidence="3">
    <location>
        <begin position="44"/>
        <end position="76"/>
    </location>
</feature>
<dbReference type="SUPFAM" id="SSF48403">
    <property type="entry name" value="Ankyrin repeat"/>
    <property type="match status" value="1"/>
</dbReference>
<dbReference type="InterPro" id="IPR036770">
    <property type="entry name" value="Ankyrin_rpt-contain_sf"/>
</dbReference>
<feature type="repeat" description="ANK" evidence="3">
    <location>
        <begin position="259"/>
        <end position="291"/>
    </location>
</feature>
<organism evidence="5 6">
    <name type="scientific">Penicillium cataractarum</name>
    <dbReference type="NCBI Taxonomy" id="2100454"/>
    <lineage>
        <taxon>Eukaryota</taxon>
        <taxon>Fungi</taxon>
        <taxon>Dikarya</taxon>
        <taxon>Ascomycota</taxon>
        <taxon>Pezizomycotina</taxon>
        <taxon>Eurotiomycetes</taxon>
        <taxon>Eurotiomycetidae</taxon>
        <taxon>Eurotiales</taxon>
        <taxon>Aspergillaceae</taxon>
        <taxon>Penicillium</taxon>
    </lineage>
</organism>
<dbReference type="EMBL" id="JAPZBS010000007">
    <property type="protein sequence ID" value="KAJ5369075.1"/>
    <property type="molecule type" value="Genomic_DNA"/>
</dbReference>